<dbReference type="Proteomes" id="UP000620127">
    <property type="component" value="Unassembled WGS sequence"/>
</dbReference>
<name>A0ABQ2XLH2_9BURK</name>
<keyword evidence="2" id="KW-1185">Reference proteome</keyword>
<accession>A0ABQ2XLH2</accession>
<sequence>MKKRKLAQEKRPRFEISVADNDIPIAILEATDEHDAYIRIEHVAGALQHPMCDALFWRIEPRNSKLALCAPFFSEEFFMLREASEATKH</sequence>
<dbReference type="EMBL" id="BMYT01000006">
    <property type="protein sequence ID" value="GGX23228.1"/>
    <property type="molecule type" value="Genomic_DNA"/>
</dbReference>
<evidence type="ECO:0000313" key="1">
    <source>
        <dbReference type="EMBL" id="GGX23228.1"/>
    </source>
</evidence>
<organism evidence="1 2">
    <name type="scientific">Undibacterium macrobrachii</name>
    <dbReference type="NCBI Taxonomy" id="1119058"/>
    <lineage>
        <taxon>Bacteria</taxon>
        <taxon>Pseudomonadati</taxon>
        <taxon>Pseudomonadota</taxon>
        <taxon>Betaproteobacteria</taxon>
        <taxon>Burkholderiales</taxon>
        <taxon>Oxalobacteraceae</taxon>
        <taxon>Undibacterium</taxon>
    </lineage>
</organism>
<comment type="caution">
    <text evidence="1">The sequence shown here is derived from an EMBL/GenBank/DDBJ whole genome shotgun (WGS) entry which is preliminary data.</text>
</comment>
<reference evidence="2" key="1">
    <citation type="journal article" date="2019" name="Int. J. Syst. Evol. Microbiol.">
        <title>The Global Catalogue of Microorganisms (GCM) 10K type strain sequencing project: providing services to taxonomists for standard genome sequencing and annotation.</title>
        <authorList>
            <consortium name="The Broad Institute Genomics Platform"/>
            <consortium name="The Broad Institute Genome Sequencing Center for Infectious Disease"/>
            <person name="Wu L."/>
            <person name="Ma J."/>
        </authorList>
    </citation>
    <scope>NUCLEOTIDE SEQUENCE [LARGE SCALE GENOMIC DNA]</scope>
    <source>
        <strain evidence="2">KCTC 23916</strain>
    </source>
</reference>
<dbReference type="RefSeq" id="WP_189347142.1">
    <property type="nucleotide sequence ID" value="NZ_BMYT01000006.1"/>
</dbReference>
<gene>
    <name evidence="1" type="ORF">GCM10011282_31660</name>
</gene>
<proteinExistence type="predicted"/>
<evidence type="ECO:0000313" key="2">
    <source>
        <dbReference type="Proteomes" id="UP000620127"/>
    </source>
</evidence>
<protein>
    <submittedName>
        <fullName evidence="1">Uncharacterized protein</fullName>
    </submittedName>
</protein>